<evidence type="ECO:0000313" key="1">
    <source>
        <dbReference type="EMBL" id="PEP89735.1"/>
    </source>
</evidence>
<reference evidence="1 2" key="1">
    <citation type="submission" date="2017-09" db="EMBL/GenBank/DDBJ databases">
        <title>Large-scale bioinformatics analysis of Bacillus genomes uncovers conserved roles of natural products in bacterial physiology.</title>
        <authorList>
            <consortium name="Agbiome Team Llc"/>
            <person name="Bleich R.M."/>
            <person name="Grubbs K.J."/>
            <person name="Santa Maria K.C."/>
            <person name="Allen S.E."/>
            <person name="Farag S."/>
            <person name="Shank E.A."/>
            <person name="Bowers A."/>
        </authorList>
    </citation>
    <scope>NUCLEOTIDE SEQUENCE [LARGE SCALE GENOMIC DNA]</scope>
    <source>
        <strain evidence="1 2">AFS021349</strain>
    </source>
</reference>
<name>A0A2A8H750_9BACI</name>
<dbReference type="Pfam" id="PF09388">
    <property type="entry name" value="SpoOE-like"/>
    <property type="match status" value="1"/>
</dbReference>
<dbReference type="RefSeq" id="WP_098227940.1">
    <property type="nucleotide sequence ID" value="NZ_NUBY01000261.1"/>
</dbReference>
<dbReference type="AlphaFoldDB" id="A0A2A8H750"/>
<dbReference type="Gene3D" id="4.10.280.10">
    <property type="entry name" value="Helix-loop-helix DNA-binding domain"/>
    <property type="match status" value="1"/>
</dbReference>
<dbReference type="GO" id="GO:0043937">
    <property type="term" value="P:regulation of sporulation"/>
    <property type="evidence" value="ECO:0007669"/>
    <property type="project" value="InterPro"/>
</dbReference>
<comment type="caution">
    <text evidence="1">The sequence shown here is derived from an EMBL/GenBank/DDBJ whole genome shotgun (WGS) entry which is preliminary data.</text>
</comment>
<sequence>MTTSTPHFLQLQKQIAEQKKKLHRLVRIHGYKHPFVISCSQELDQLVVLVMRYLSS</sequence>
<proteinExistence type="predicted"/>
<dbReference type="EMBL" id="NUBY01000261">
    <property type="protein sequence ID" value="PEP89735.1"/>
    <property type="molecule type" value="Genomic_DNA"/>
</dbReference>
<dbReference type="GO" id="GO:0046983">
    <property type="term" value="F:protein dimerization activity"/>
    <property type="evidence" value="ECO:0007669"/>
    <property type="project" value="InterPro"/>
</dbReference>
<evidence type="ECO:0000313" key="2">
    <source>
        <dbReference type="Proteomes" id="UP000220841"/>
    </source>
</evidence>
<dbReference type="SUPFAM" id="SSF140500">
    <property type="entry name" value="BAS1536-like"/>
    <property type="match status" value="1"/>
</dbReference>
<organism evidence="1 2">
    <name type="scientific">Bacillus toyonensis</name>
    <dbReference type="NCBI Taxonomy" id="155322"/>
    <lineage>
        <taxon>Bacteria</taxon>
        <taxon>Bacillati</taxon>
        <taxon>Bacillota</taxon>
        <taxon>Bacilli</taxon>
        <taxon>Bacillales</taxon>
        <taxon>Bacillaceae</taxon>
        <taxon>Bacillus</taxon>
        <taxon>Bacillus cereus group</taxon>
    </lineage>
</organism>
<gene>
    <name evidence="1" type="ORF">CN585_28510</name>
</gene>
<dbReference type="InterPro" id="IPR036638">
    <property type="entry name" value="HLH_DNA-bd_sf"/>
</dbReference>
<dbReference type="Proteomes" id="UP000220841">
    <property type="component" value="Unassembled WGS sequence"/>
</dbReference>
<protein>
    <submittedName>
        <fullName evidence="1">Spo0E family sporulation regulatory protein-aspartic acid phosphatase</fullName>
    </submittedName>
</protein>
<dbReference type="InterPro" id="IPR018540">
    <property type="entry name" value="Spo0E-like"/>
</dbReference>
<accession>A0A2A8H750</accession>
<dbReference type="InterPro" id="IPR037208">
    <property type="entry name" value="Spo0E-like_sf"/>
</dbReference>